<keyword evidence="1" id="KW-0472">Membrane</keyword>
<evidence type="ECO:0000313" key="3">
    <source>
        <dbReference type="Proteomes" id="UP000006048"/>
    </source>
</evidence>
<keyword evidence="1" id="KW-0812">Transmembrane</keyword>
<proteinExistence type="predicted"/>
<dbReference type="KEGG" id="tpx:Turpa_0041"/>
<accession>I4B097</accession>
<dbReference type="AlphaFoldDB" id="I4B097"/>
<dbReference type="EMBL" id="CP002959">
    <property type="protein sequence ID" value="AFM10704.1"/>
    <property type="molecule type" value="Genomic_DNA"/>
</dbReference>
<reference evidence="2 3" key="1">
    <citation type="submission" date="2012-06" db="EMBL/GenBank/DDBJ databases">
        <title>The complete chromosome of genome of Turneriella parva DSM 21527.</title>
        <authorList>
            <consortium name="US DOE Joint Genome Institute (JGI-PGF)"/>
            <person name="Lucas S."/>
            <person name="Han J."/>
            <person name="Lapidus A."/>
            <person name="Bruce D."/>
            <person name="Goodwin L."/>
            <person name="Pitluck S."/>
            <person name="Peters L."/>
            <person name="Kyrpides N."/>
            <person name="Mavromatis K."/>
            <person name="Ivanova N."/>
            <person name="Mikhailova N."/>
            <person name="Chertkov O."/>
            <person name="Detter J.C."/>
            <person name="Tapia R."/>
            <person name="Han C."/>
            <person name="Land M."/>
            <person name="Hauser L."/>
            <person name="Markowitz V."/>
            <person name="Cheng J.-F."/>
            <person name="Hugenholtz P."/>
            <person name="Woyke T."/>
            <person name="Wu D."/>
            <person name="Gronow S."/>
            <person name="Wellnitz S."/>
            <person name="Brambilla E."/>
            <person name="Klenk H.-P."/>
            <person name="Eisen J.A."/>
        </authorList>
    </citation>
    <scope>NUCLEOTIDE SEQUENCE [LARGE SCALE GENOMIC DNA]</scope>
    <source>
        <strain evidence="3">ATCC BAA-1111 / DSM 21527 / NCTC 11395 / H</strain>
    </source>
</reference>
<organism evidence="2 3">
    <name type="scientific">Turneriella parva (strain ATCC BAA-1111 / DSM 21527 / NCTC 11395 / H)</name>
    <name type="common">Leptospira parva</name>
    <dbReference type="NCBI Taxonomy" id="869212"/>
    <lineage>
        <taxon>Bacteria</taxon>
        <taxon>Pseudomonadati</taxon>
        <taxon>Spirochaetota</taxon>
        <taxon>Spirochaetia</taxon>
        <taxon>Leptospirales</taxon>
        <taxon>Leptospiraceae</taxon>
        <taxon>Turneriella</taxon>
    </lineage>
</organism>
<protein>
    <submittedName>
        <fullName evidence="2">Uncharacterized protein</fullName>
    </submittedName>
</protein>
<name>I4B097_TURPD</name>
<evidence type="ECO:0000313" key="2">
    <source>
        <dbReference type="EMBL" id="AFM10704.1"/>
    </source>
</evidence>
<keyword evidence="1" id="KW-1133">Transmembrane helix</keyword>
<gene>
    <name evidence="2" type="ordered locus">Turpa_0041</name>
</gene>
<feature type="transmembrane region" description="Helical" evidence="1">
    <location>
        <begin position="32"/>
        <end position="50"/>
    </location>
</feature>
<dbReference type="HOGENOM" id="CLU_2248901_0_0_12"/>
<dbReference type="Proteomes" id="UP000006048">
    <property type="component" value="Chromosome"/>
</dbReference>
<sequence>MSDKVKTITYQANSGNPSVLSTHKEYLLFRDMTWLTVLTAILTAIALLSLNIKLKIIFQYISACSILYLCSSTIGRLAGNRFVRTVMAVSSASVEIPQLVIPTK</sequence>
<keyword evidence="3" id="KW-1185">Reference proteome</keyword>
<evidence type="ECO:0000256" key="1">
    <source>
        <dbReference type="SAM" id="Phobius"/>
    </source>
</evidence>
<feature type="transmembrane region" description="Helical" evidence="1">
    <location>
        <begin position="56"/>
        <end position="78"/>
    </location>
</feature>